<dbReference type="EMBL" id="CP016896">
    <property type="protein sequence ID" value="APV36130.1"/>
    <property type="molecule type" value="Genomic_DNA"/>
</dbReference>
<evidence type="ECO:0000313" key="1">
    <source>
        <dbReference type="EMBL" id="APV36130.1"/>
    </source>
</evidence>
<gene>
    <name evidence="1" type="ORF">BEN76_08925</name>
</gene>
<name>A0A1P8EIU6_9GAMM</name>
<dbReference type="RefSeq" id="WP_076032887.1">
    <property type="nucleotide sequence ID" value="NZ_CP016896.1"/>
</dbReference>
<dbReference type="Proteomes" id="UP000185674">
    <property type="component" value="Chromosome"/>
</dbReference>
<dbReference type="AlphaFoldDB" id="A0A1P8EIU6"/>
<proteinExistence type="predicted"/>
<dbReference type="STRING" id="487316.BEN76_08925"/>
<evidence type="ECO:0000313" key="2">
    <source>
        <dbReference type="Proteomes" id="UP000185674"/>
    </source>
</evidence>
<protein>
    <submittedName>
        <fullName evidence="1">Uncharacterized protein</fullName>
    </submittedName>
</protein>
<sequence>MTIAANLNQSDKTYFISSSKDNLRVQAEVLMSQLGDDFRQYARQNPQVLNQVTQTLLSGSQQTAVDISHLYNIAEGLAYLRMYKDSGVIPPKGIWSAVKDSHNISIAKKLDTAINQHSQSYPQDIAIDDLGVKGKQIETGLTIASTALSVADLAYIGKNGLTAFKAIKVAEAAEKAELAAAKVSNNLNRDNDLLSDNLDRAIFGWGKNEISNPSLLKARMNQQKVEINADTTYDKIFNEVMQKDIGARPLPETYLSKDYISKQLSKFDDGASRFMLEDAYNSRGIGHMDGTSFVLAKSEVDTLMRQTGGNSEKIADFLGIPREQLKNGTLVRIDINNPQKAGLRLPSGNEKGENPYWIPGSKLPIGFTEGVIDTNKVDKSMIKITKLK</sequence>
<accession>A0A1P8EIU6</accession>
<dbReference type="KEGG" id="asol:BEN76_08925"/>
<organism evidence="1 2">
    <name type="scientific">Acinetobacter soli</name>
    <dbReference type="NCBI Taxonomy" id="487316"/>
    <lineage>
        <taxon>Bacteria</taxon>
        <taxon>Pseudomonadati</taxon>
        <taxon>Pseudomonadota</taxon>
        <taxon>Gammaproteobacteria</taxon>
        <taxon>Moraxellales</taxon>
        <taxon>Moraxellaceae</taxon>
        <taxon>Acinetobacter</taxon>
    </lineage>
</organism>
<reference evidence="1 2" key="1">
    <citation type="submission" date="2016-08" db="EMBL/GenBank/DDBJ databases">
        <title>Complete genome sequence of Acinetobacter baylyi strain GFJ2.</title>
        <authorList>
            <person name="Tabata M."/>
            <person name="Kuboki S."/>
            <person name="Gibu N."/>
            <person name="Kinouchi Y."/>
            <person name="Vangnai A."/>
            <person name="Kasai D."/>
            <person name="Fukuda M."/>
        </authorList>
    </citation>
    <scope>NUCLEOTIDE SEQUENCE [LARGE SCALE GENOMIC DNA]</scope>
    <source>
        <strain evidence="1 2">GFJ2</strain>
    </source>
</reference>